<accession>A0ACB8D4Z9</accession>
<name>A0ACB8D4Z9_DERSI</name>
<organism evidence="1 2">
    <name type="scientific">Dermacentor silvarum</name>
    <name type="common">Tick</name>
    <dbReference type="NCBI Taxonomy" id="543639"/>
    <lineage>
        <taxon>Eukaryota</taxon>
        <taxon>Metazoa</taxon>
        <taxon>Ecdysozoa</taxon>
        <taxon>Arthropoda</taxon>
        <taxon>Chelicerata</taxon>
        <taxon>Arachnida</taxon>
        <taxon>Acari</taxon>
        <taxon>Parasitiformes</taxon>
        <taxon>Ixodida</taxon>
        <taxon>Ixodoidea</taxon>
        <taxon>Ixodidae</taxon>
        <taxon>Rhipicephalinae</taxon>
        <taxon>Dermacentor</taxon>
    </lineage>
</organism>
<reference evidence="1" key="1">
    <citation type="submission" date="2020-05" db="EMBL/GenBank/DDBJ databases">
        <title>Large-scale comparative analyses of tick genomes elucidate their genetic diversity and vector capacities.</title>
        <authorList>
            <person name="Jia N."/>
            <person name="Wang J."/>
            <person name="Shi W."/>
            <person name="Du L."/>
            <person name="Sun Y."/>
            <person name="Zhan W."/>
            <person name="Jiang J."/>
            <person name="Wang Q."/>
            <person name="Zhang B."/>
            <person name="Ji P."/>
            <person name="Sakyi L.B."/>
            <person name="Cui X."/>
            <person name="Yuan T."/>
            <person name="Jiang B."/>
            <person name="Yang W."/>
            <person name="Lam T.T.-Y."/>
            <person name="Chang Q."/>
            <person name="Ding S."/>
            <person name="Wang X."/>
            <person name="Zhu J."/>
            <person name="Ruan X."/>
            <person name="Zhao L."/>
            <person name="Wei J."/>
            <person name="Que T."/>
            <person name="Du C."/>
            <person name="Cheng J."/>
            <person name="Dai P."/>
            <person name="Han X."/>
            <person name="Huang E."/>
            <person name="Gao Y."/>
            <person name="Liu J."/>
            <person name="Shao H."/>
            <person name="Ye R."/>
            <person name="Li L."/>
            <person name="Wei W."/>
            <person name="Wang X."/>
            <person name="Wang C."/>
            <person name="Yang T."/>
            <person name="Huo Q."/>
            <person name="Li W."/>
            <person name="Guo W."/>
            <person name="Chen H."/>
            <person name="Zhou L."/>
            <person name="Ni X."/>
            <person name="Tian J."/>
            <person name="Zhou Y."/>
            <person name="Sheng Y."/>
            <person name="Liu T."/>
            <person name="Pan Y."/>
            <person name="Xia L."/>
            <person name="Li J."/>
            <person name="Zhao F."/>
            <person name="Cao W."/>
        </authorList>
    </citation>
    <scope>NUCLEOTIDE SEQUENCE</scope>
    <source>
        <strain evidence="1">Dsil-2018</strain>
    </source>
</reference>
<sequence length="117" mass="13517">MYNGIGLQTARGSGTNGYVQRNLSLVQRSREKVNYKTEEDIQRLDAQLIRKANSEILDHERKRKLEIKCLELQETMEEQGYEVDEIAAKVDELRELLQQQGHLLDFPAPKDEAGRSM</sequence>
<dbReference type="Proteomes" id="UP000821865">
    <property type="component" value="Chromosome 3"/>
</dbReference>
<dbReference type="EMBL" id="CM023472">
    <property type="protein sequence ID" value="KAH7959515.1"/>
    <property type="molecule type" value="Genomic_DNA"/>
</dbReference>
<protein>
    <submittedName>
        <fullName evidence="1">Uncharacterized protein</fullName>
    </submittedName>
</protein>
<evidence type="ECO:0000313" key="1">
    <source>
        <dbReference type="EMBL" id="KAH7959515.1"/>
    </source>
</evidence>
<comment type="caution">
    <text evidence="1">The sequence shown here is derived from an EMBL/GenBank/DDBJ whole genome shotgun (WGS) entry which is preliminary data.</text>
</comment>
<proteinExistence type="predicted"/>
<gene>
    <name evidence="1" type="ORF">HPB49_011562</name>
</gene>
<evidence type="ECO:0000313" key="2">
    <source>
        <dbReference type="Proteomes" id="UP000821865"/>
    </source>
</evidence>
<keyword evidence="2" id="KW-1185">Reference proteome</keyword>